<evidence type="ECO:0000313" key="1">
    <source>
        <dbReference type="EMBL" id="MBP2703533.1"/>
    </source>
</evidence>
<dbReference type="EMBL" id="JAFCNB010000003">
    <property type="protein sequence ID" value="MBP2703533.1"/>
    <property type="molecule type" value="Genomic_DNA"/>
</dbReference>
<proteinExistence type="predicted"/>
<organism evidence="1 2">
    <name type="scientific">Microbispora oryzae</name>
    <dbReference type="NCBI Taxonomy" id="2806554"/>
    <lineage>
        <taxon>Bacteria</taxon>
        <taxon>Bacillati</taxon>
        <taxon>Actinomycetota</taxon>
        <taxon>Actinomycetes</taxon>
        <taxon>Streptosporangiales</taxon>
        <taxon>Streptosporangiaceae</taxon>
        <taxon>Microbispora</taxon>
    </lineage>
</organism>
<name>A0A940WIR0_9ACTN</name>
<comment type="caution">
    <text evidence="1">The sequence shown here is derived from an EMBL/GenBank/DDBJ whole genome shotgun (WGS) entry which is preliminary data.</text>
</comment>
<reference evidence="1" key="1">
    <citation type="submission" date="2021-02" db="EMBL/GenBank/DDBJ databases">
        <title>Draft genome sequence of Microbispora sp. RL4-1S isolated from rice leaves in Thailand.</title>
        <authorList>
            <person name="Muangham S."/>
            <person name="Duangmal K."/>
        </authorList>
    </citation>
    <scope>NUCLEOTIDE SEQUENCE</scope>
    <source>
        <strain evidence="1">RL4-1S</strain>
    </source>
</reference>
<keyword evidence="2" id="KW-1185">Reference proteome</keyword>
<dbReference type="Proteomes" id="UP000674234">
    <property type="component" value="Unassembled WGS sequence"/>
</dbReference>
<sequence>MSRVRVTINQAEYRRLTQSPAGPVVRQAERIGRRTVNGAKRNVRVDDGHLRSTISHTVAVLPGRVLMRAGSPLDYGLYLHEGTGIYGPKHRVIRPVQAKALRFEVKEAVGKVSAKGRRPVVFALYVRGVKGDKWLVRAFKDACPYPVRER</sequence>
<protein>
    <submittedName>
        <fullName evidence="1">Uncharacterized protein</fullName>
    </submittedName>
</protein>
<dbReference type="AlphaFoldDB" id="A0A940WIR0"/>
<accession>A0A940WIR0</accession>
<evidence type="ECO:0000313" key="2">
    <source>
        <dbReference type="Proteomes" id="UP000674234"/>
    </source>
</evidence>
<gene>
    <name evidence="1" type="ORF">JOL79_06935</name>
</gene>